<organism evidence="1">
    <name type="scientific">viral metagenome</name>
    <dbReference type="NCBI Taxonomy" id="1070528"/>
    <lineage>
        <taxon>unclassified sequences</taxon>
        <taxon>metagenomes</taxon>
        <taxon>organismal metagenomes</taxon>
    </lineage>
</organism>
<dbReference type="EMBL" id="MT144657">
    <property type="protein sequence ID" value="QJH96659.1"/>
    <property type="molecule type" value="Genomic_DNA"/>
</dbReference>
<accession>A0A6H1ZIT6</accession>
<reference evidence="1" key="1">
    <citation type="submission" date="2020-03" db="EMBL/GenBank/DDBJ databases">
        <title>The deep terrestrial virosphere.</title>
        <authorList>
            <person name="Holmfeldt K."/>
            <person name="Nilsson E."/>
            <person name="Simone D."/>
            <person name="Lopez-Fernandez M."/>
            <person name="Wu X."/>
            <person name="de Brujin I."/>
            <person name="Lundin D."/>
            <person name="Andersson A."/>
            <person name="Bertilsson S."/>
            <person name="Dopson M."/>
        </authorList>
    </citation>
    <scope>NUCLEOTIDE SEQUENCE</scope>
    <source>
        <strain evidence="1">TM448A00646</strain>
        <strain evidence="2">TM448B00781</strain>
    </source>
</reference>
<dbReference type="EMBL" id="MT144039">
    <property type="protein sequence ID" value="QJA47341.1"/>
    <property type="molecule type" value="Genomic_DNA"/>
</dbReference>
<gene>
    <name evidence="1" type="ORF">TM448A00646_0047</name>
    <name evidence="2" type="ORF">TM448B00781_0047</name>
</gene>
<sequence length="71" mass="7838">MQTSNTAVINAVDAQLKEVGMPTYSELVALLNEAKHLGLTFDIGSAYIRRSYIDKQAELRSRIKQVNDAVA</sequence>
<proteinExistence type="predicted"/>
<evidence type="ECO:0000313" key="1">
    <source>
        <dbReference type="EMBL" id="QJA47341.1"/>
    </source>
</evidence>
<dbReference type="AlphaFoldDB" id="A0A6H1ZIT6"/>
<protein>
    <submittedName>
        <fullName evidence="1">Uncharacterized protein</fullName>
    </submittedName>
</protein>
<name>A0A6H1ZIT6_9ZZZZ</name>
<evidence type="ECO:0000313" key="2">
    <source>
        <dbReference type="EMBL" id="QJH96659.1"/>
    </source>
</evidence>